<proteinExistence type="predicted"/>
<name>A0AAD6KPL5_9ROSI</name>
<reference evidence="1 2" key="1">
    <citation type="journal article" date="2023" name="Int. J. Mol. Sci.">
        <title>De Novo Assembly and Annotation of 11 Diverse Shrub Willow (Salix) Genomes Reveals Novel Gene Organization in Sex-Linked Regions.</title>
        <authorList>
            <person name="Hyden B."/>
            <person name="Feng K."/>
            <person name="Yates T.B."/>
            <person name="Jawdy S."/>
            <person name="Cereghino C."/>
            <person name="Smart L.B."/>
            <person name="Muchero W."/>
        </authorList>
    </citation>
    <scope>NUCLEOTIDE SEQUENCE [LARGE SCALE GENOMIC DNA]</scope>
    <source>
        <tissue evidence="1">Shoot tip</tissue>
    </source>
</reference>
<sequence>MKKTELVFISTVEVAKLLVDRDVRLSITFLTINLSYDSKTGHYIDSLSATGNRMRLIKKTHVKEEVSKLVTQSNLSPDSPKLGFLIDEANEFGVPSYIFLTTGAASLSCSAVLYSGSS</sequence>
<dbReference type="EMBL" id="JAPFFJ010000006">
    <property type="protein sequence ID" value="KAJ6426142.1"/>
    <property type="molecule type" value="Genomic_DNA"/>
</dbReference>
<dbReference type="Proteomes" id="UP001162972">
    <property type="component" value="Chromosome 16"/>
</dbReference>
<keyword evidence="2" id="KW-1185">Reference proteome</keyword>
<comment type="caution">
    <text evidence="1">The sequence shown here is derived from an EMBL/GenBank/DDBJ whole genome shotgun (WGS) entry which is preliminary data.</text>
</comment>
<gene>
    <name evidence="1" type="ORF">OIU84_026677</name>
</gene>
<organism evidence="1 2">
    <name type="scientific">Salix udensis</name>
    <dbReference type="NCBI Taxonomy" id="889485"/>
    <lineage>
        <taxon>Eukaryota</taxon>
        <taxon>Viridiplantae</taxon>
        <taxon>Streptophyta</taxon>
        <taxon>Embryophyta</taxon>
        <taxon>Tracheophyta</taxon>
        <taxon>Spermatophyta</taxon>
        <taxon>Magnoliopsida</taxon>
        <taxon>eudicotyledons</taxon>
        <taxon>Gunneridae</taxon>
        <taxon>Pentapetalae</taxon>
        <taxon>rosids</taxon>
        <taxon>fabids</taxon>
        <taxon>Malpighiales</taxon>
        <taxon>Salicaceae</taxon>
        <taxon>Saliceae</taxon>
        <taxon>Salix</taxon>
    </lineage>
</organism>
<accession>A0AAD6KPL5</accession>
<evidence type="ECO:0000313" key="1">
    <source>
        <dbReference type="EMBL" id="KAJ6426142.1"/>
    </source>
</evidence>
<evidence type="ECO:0000313" key="2">
    <source>
        <dbReference type="Proteomes" id="UP001162972"/>
    </source>
</evidence>
<dbReference type="Gene3D" id="3.40.50.2000">
    <property type="entry name" value="Glycogen Phosphorylase B"/>
    <property type="match status" value="1"/>
</dbReference>
<dbReference type="AlphaFoldDB" id="A0AAD6KPL5"/>
<protein>
    <submittedName>
        <fullName evidence="1">Uncharacterized protein</fullName>
    </submittedName>
</protein>